<evidence type="ECO:0000259" key="11">
    <source>
        <dbReference type="Pfam" id="PF22640"/>
    </source>
</evidence>
<reference evidence="12" key="2">
    <citation type="submission" date="2021-08" db="EMBL/GenBank/DDBJ databases">
        <authorList>
            <person name="Tani A."/>
            <person name="Ola A."/>
            <person name="Ogura Y."/>
            <person name="Katsura K."/>
            <person name="Hayashi T."/>
        </authorList>
    </citation>
    <scope>NUCLEOTIDE SEQUENCE</scope>
    <source>
        <strain evidence="12">DSM 23632</strain>
    </source>
</reference>
<dbReference type="InterPro" id="IPR014710">
    <property type="entry name" value="RmlC-like_jellyroll"/>
</dbReference>
<dbReference type="EC" id="2.7.7.13" evidence="2"/>
<name>A0ABQ4U1F5_9HYPH</name>
<dbReference type="InterPro" id="IPR001538">
    <property type="entry name" value="Man6P_isomerase-2_C"/>
</dbReference>
<comment type="similarity">
    <text evidence="1 8">Belongs to the mannose-6-phosphate isomerase type 2 family.</text>
</comment>
<keyword evidence="5" id="KW-0547">Nucleotide-binding</keyword>
<evidence type="ECO:0000313" key="13">
    <source>
        <dbReference type="Proteomes" id="UP001055057"/>
    </source>
</evidence>
<dbReference type="InterPro" id="IPR006375">
    <property type="entry name" value="Man1P_GuaTrfase/Man6P_Isoase"/>
</dbReference>
<dbReference type="CDD" id="cd02509">
    <property type="entry name" value="GDP-M1P_Guanylyltransferase"/>
    <property type="match status" value="1"/>
</dbReference>
<dbReference type="PANTHER" id="PTHR46390:SF1">
    <property type="entry name" value="MANNOSE-1-PHOSPHATE GUANYLYLTRANSFERASE"/>
    <property type="match status" value="1"/>
</dbReference>
<organism evidence="12 13">
    <name type="scientific">Methylobacterium trifolii</name>
    <dbReference type="NCBI Taxonomy" id="1003092"/>
    <lineage>
        <taxon>Bacteria</taxon>
        <taxon>Pseudomonadati</taxon>
        <taxon>Pseudomonadota</taxon>
        <taxon>Alphaproteobacteria</taxon>
        <taxon>Hyphomicrobiales</taxon>
        <taxon>Methylobacteriaceae</taxon>
        <taxon>Methylobacterium</taxon>
    </lineage>
</organism>
<dbReference type="SUPFAM" id="SSF53448">
    <property type="entry name" value="Nucleotide-diphospho-sugar transferases"/>
    <property type="match status" value="1"/>
</dbReference>
<comment type="catalytic activity">
    <reaction evidence="7">
        <text>alpha-D-mannose 1-phosphate + GTP + H(+) = GDP-alpha-D-mannose + diphosphate</text>
        <dbReference type="Rhea" id="RHEA:15229"/>
        <dbReference type="ChEBI" id="CHEBI:15378"/>
        <dbReference type="ChEBI" id="CHEBI:33019"/>
        <dbReference type="ChEBI" id="CHEBI:37565"/>
        <dbReference type="ChEBI" id="CHEBI:57527"/>
        <dbReference type="ChEBI" id="CHEBI:58409"/>
        <dbReference type="EC" id="2.7.7.13"/>
    </reaction>
</comment>
<evidence type="ECO:0000256" key="7">
    <source>
        <dbReference type="ARBA" id="ARBA00047343"/>
    </source>
</evidence>
<comment type="caution">
    <text evidence="12">The sequence shown here is derived from an EMBL/GenBank/DDBJ whole genome shotgun (WGS) entry which is preliminary data.</text>
</comment>
<keyword evidence="4" id="KW-0548">Nucleotidyltransferase</keyword>
<evidence type="ECO:0000256" key="6">
    <source>
        <dbReference type="ARBA" id="ARBA00023134"/>
    </source>
</evidence>
<keyword evidence="13" id="KW-1185">Reference proteome</keyword>
<dbReference type="CDD" id="cd02213">
    <property type="entry name" value="cupin_PMI_typeII_C"/>
    <property type="match status" value="1"/>
</dbReference>
<evidence type="ECO:0000256" key="4">
    <source>
        <dbReference type="ARBA" id="ARBA00022695"/>
    </source>
</evidence>
<dbReference type="Gene3D" id="3.90.550.10">
    <property type="entry name" value="Spore Coat Polysaccharide Biosynthesis Protein SpsA, Chain A"/>
    <property type="match status" value="1"/>
</dbReference>
<evidence type="ECO:0000313" key="12">
    <source>
        <dbReference type="EMBL" id="GJE59940.1"/>
    </source>
</evidence>
<evidence type="ECO:0000256" key="5">
    <source>
        <dbReference type="ARBA" id="ARBA00022741"/>
    </source>
</evidence>
<dbReference type="InterPro" id="IPR051161">
    <property type="entry name" value="Mannose-6P_isomerase_type2"/>
</dbReference>
<dbReference type="PANTHER" id="PTHR46390">
    <property type="entry name" value="MANNOSE-1-PHOSPHATE GUANYLYLTRANSFERASE"/>
    <property type="match status" value="1"/>
</dbReference>
<evidence type="ECO:0000259" key="9">
    <source>
        <dbReference type="Pfam" id="PF00483"/>
    </source>
</evidence>
<gene>
    <name evidence="12" type="primary">algA</name>
    <name evidence="12" type="ORF">MPOCJGCO_2047</name>
</gene>
<evidence type="ECO:0000256" key="3">
    <source>
        <dbReference type="ARBA" id="ARBA00022679"/>
    </source>
</evidence>
<evidence type="ECO:0000259" key="10">
    <source>
        <dbReference type="Pfam" id="PF01050"/>
    </source>
</evidence>
<dbReference type="Proteomes" id="UP001055057">
    <property type="component" value="Unassembled WGS sequence"/>
</dbReference>
<keyword evidence="6" id="KW-0342">GTP-binding</keyword>
<dbReference type="Pfam" id="PF22640">
    <property type="entry name" value="ManC_GMP_beta-helix"/>
    <property type="match status" value="1"/>
</dbReference>
<evidence type="ECO:0000256" key="1">
    <source>
        <dbReference type="ARBA" id="ARBA00006115"/>
    </source>
</evidence>
<dbReference type="InterPro" id="IPR049577">
    <property type="entry name" value="GMPP_N"/>
</dbReference>
<dbReference type="Pfam" id="PF01050">
    <property type="entry name" value="MannoseP_isomer"/>
    <property type="match status" value="1"/>
</dbReference>
<dbReference type="NCBIfam" id="TIGR01479">
    <property type="entry name" value="GMP_PMI"/>
    <property type="match status" value="1"/>
</dbReference>
<reference evidence="12" key="1">
    <citation type="journal article" date="2021" name="Front. Microbiol.">
        <title>Comprehensive Comparative Genomics and Phenotyping of Methylobacterium Species.</title>
        <authorList>
            <person name="Alessa O."/>
            <person name="Ogura Y."/>
            <person name="Fujitani Y."/>
            <person name="Takami H."/>
            <person name="Hayashi T."/>
            <person name="Sahin N."/>
            <person name="Tani A."/>
        </authorList>
    </citation>
    <scope>NUCLEOTIDE SEQUENCE</scope>
    <source>
        <strain evidence="12">DSM 23632</strain>
    </source>
</reference>
<evidence type="ECO:0000256" key="2">
    <source>
        <dbReference type="ARBA" id="ARBA00012387"/>
    </source>
</evidence>
<dbReference type="InterPro" id="IPR054566">
    <property type="entry name" value="ManC/GMP-like_b-helix"/>
</dbReference>
<dbReference type="InterPro" id="IPR029044">
    <property type="entry name" value="Nucleotide-diphossugar_trans"/>
</dbReference>
<feature type="domain" description="Nucleotidyl transferase" evidence="9">
    <location>
        <begin position="11"/>
        <end position="293"/>
    </location>
</feature>
<sequence>MSAACVADILPVILCGGSGTRLWPASRASMPKQFARLVDPKFSTFQATAQRVADPATFARAAVIASSEARFIVAEQLAQVGLSADIVLEPQGRDSAAAVAVAALHAARRNPETVVLIMAADHVIGDTAAFVRAVSAAAVGARAGYTMTLGVEPTRPATDYGYIRRGAPLPEAEGAARVERFVEKPDAAGAERLIAEGALWNSGYFLFRADLMLAELEAHAPDVLAGARAALDAAVTDLDFVRLDAAAFARAPKISIDYAVMERTTRAGVLPVSFPWSDVGTWDAVWQVLPQDAQGNALRGRVELIETRNSLIHSEGDGLTTVVGLDDVVVVSTPDAVLVASKARSGEVKELVATLRANAHPEADAHLRMYRPWGWYQRIDIGERFQVKRIQVTPGGRLSLQKHHHRAEHWVVVRGTAEVTINDRVVLVHENEAVYLPIGSMHRLTNPGKIPLELIEVQVGSYTGEDDIIRVEDIYGR</sequence>
<dbReference type="EMBL" id="BPRB01000105">
    <property type="protein sequence ID" value="GJE59940.1"/>
    <property type="molecule type" value="Genomic_DNA"/>
</dbReference>
<dbReference type="InterPro" id="IPR011051">
    <property type="entry name" value="RmlC_Cupin_sf"/>
</dbReference>
<dbReference type="Gene3D" id="2.60.120.10">
    <property type="entry name" value="Jelly Rolls"/>
    <property type="match status" value="1"/>
</dbReference>
<proteinExistence type="inferred from homology"/>
<feature type="domain" description="Mannose-6-phosphate isomerase type II C-terminal" evidence="10">
    <location>
        <begin position="362"/>
        <end position="473"/>
    </location>
</feature>
<protein>
    <recommendedName>
        <fullName evidence="2">mannose-1-phosphate guanylyltransferase</fullName>
        <ecNumber evidence="2">2.7.7.13</ecNumber>
    </recommendedName>
</protein>
<evidence type="ECO:0000256" key="8">
    <source>
        <dbReference type="RuleBase" id="RU004190"/>
    </source>
</evidence>
<dbReference type="Pfam" id="PF00483">
    <property type="entry name" value="NTP_transferase"/>
    <property type="match status" value="1"/>
</dbReference>
<keyword evidence="3" id="KW-0808">Transferase</keyword>
<accession>A0ABQ4U1F5</accession>
<feature type="domain" description="MannoseP isomerase/GMP-like beta-helix" evidence="11">
    <location>
        <begin position="301"/>
        <end position="355"/>
    </location>
</feature>
<dbReference type="InterPro" id="IPR005835">
    <property type="entry name" value="NTP_transferase_dom"/>
</dbReference>
<dbReference type="RefSeq" id="WP_238182490.1">
    <property type="nucleotide sequence ID" value="NZ_BPRB01000105.1"/>
</dbReference>
<dbReference type="SUPFAM" id="SSF51182">
    <property type="entry name" value="RmlC-like cupins"/>
    <property type="match status" value="1"/>
</dbReference>